<accession>A0A1M6C458</accession>
<reference evidence="1 2" key="1">
    <citation type="submission" date="2016-11" db="EMBL/GenBank/DDBJ databases">
        <authorList>
            <person name="Jaros S."/>
            <person name="Januszkiewicz K."/>
            <person name="Wedrychowicz H."/>
        </authorList>
    </citation>
    <scope>NUCLEOTIDE SEQUENCE [LARGE SCALE GENOMIC DNA]</scope>
    <source>
        <strain evidence="1 2">DSM 22807</strain>
    </source>
</reference>
<dbReference type="AlphaFoldDB" id="A0A1M6C458"/>
<keyword evidence="2" id="KW-1185">Reference proteome</keyword>
<dbReference type="EMBL" id="FQZH01000001">
    <property type="protein sequence ID" value="SHI55581.1"/>
    <property type="molecule type" value="Genomic_DNA"/>
</dbReference>
<evidence type="ECO:0000313" key="2">
    <source>
        <dbReference type="Proteomes" id="UP000184232"/>
    </source>
</evidence>
<dbReference type="Proteomes" id="UP000184232">
    <property type="component" value="Unassembled WGS sequence"/>
</dbReference>
<dbReference type="RefSeq" id="WP_072780755.1">
    <property type="nucleotide sequence ID" value="NZ_CP045292.1"/>
</dbReference>
<proteinExistence type="predicted"/>
<name>A0A1M6C458_9FLAO</name>
<gene>
    <name evidence="1" type="ORF">SAMN05444337_0270</name>
</gene>
<protein>
    <submittedName>
        <fullName evidence="1">Uncharacterized protein</fullName>
    </submittedName>
</protein>
<organism evidence="1 2">
    <name type="scientific">Flavobacterium haoranii</name>
    <dbReference type="NCBI Taxonomy" id="683124"/>
    <lineage>
        <taxon>Bacteria</taxon>
        <taxon>Pseudomonadati</taxon>
        <taxon>Bacteroidota</taxon>
        <taxon>Flavobacteriia</taxon>
        <taxon>Flavobacteriales</taxon>
        <taxon>Flavobacteriaceae</taxon>
        <taxon>Flavobacterium</taxon>
    </lineage>
</organism>
<evidence type="ECO:0000313" key="1">
    <source>
        <dbReference type="EMBL" id="SHI55581.1"/>
    </source>
</evidence>
<sequence length="82" mass="9624">MIFNNKFNFEEYLSKNDLEMVGNYPASYLKDHRNYRIAVLLGTQDLPQYHIKIDTDAGFPLGVIFDEDNNQINIISLREKQI</sequence>
<dbReference type="STRING" id="683124.SAMN05444337_0270"/>